<evidence type="ECO:0000256" key="3">
    <source>
        <dbReference type="ARBA" id="ARBA00022801"/>
    </source>
</evidence>
<dbReference type="Gene3D" id="3.90.1720.10">
    <property type="entry name" value="endopeptidase domain like (from Nostoc punctiforme)"/>
    <property type="match status" value="1"/>
</dbReference>
<accession>A0A2I1PAH9</accession>
<protein>
    <recommendedName>
        <fullName evidence="6">NlpC/P60 domain-containing protein</fullName>
    </recommendedName>
</protein>
<dbReference type="InterPro" id="IPR036365">
    <property type="entry name" value="PGBD-like_sf"/>
</dbReference>
<dbReference type="Gene3D" id="1.10.101.10">
    <property type="entry name" value="PGBD-like superfamily/PGBD"/>
    <property type="match status" value="2"/>
</dbReference>
<dbReference type="PROSITE" id="PS51935">
    <property type="entry name" value="NLPC_P60"/>
    <property type="match status" value="1"/>
</dbReference>
<dbReference type="InterPro" id="IPR036366">
    <property type="entry name" value="PGBDSf"/>
</dbReference>
<dbReference type="InterPro" id="IPR000064">
    <property type="entry name" value="NLP_P60_dom"/>
</dbReference>
<dbReference type="Pfam" id="PF01471">
    <property type="entry name" value="PG_binding_1"/>
    <property type="match status" value="2"/>
</dbReference>
<feature type="region of interest" description="Disordered" evidence="5">
    <location>
        <begin position="1"/>
        <end position="44"/>
    </location>
</feature>
<dbReference type="OrthoDB" id="5177647at2"/>
<dbReference type="InterPro" id="IPR038765">
    <property type="entry name" value="Papain-like_cys_pep_sf"/>
</dbReference>
<keyword evidence="3" id="KW-0378">Hydrolase</keyword>
<evidence type="ECO:0000313" key="7">
    <source>
        <dbReference type="EMBL" id="PKZ41581.1"/>
    </source>
</evidence>
<name>A0A2I1PAH9_9MICO</name>
<sequence>MDGTIVRPRSGVTHPDHHRAAYRGETHSAPRPPEGKHHAAPCPTHAPDGCGAAVVGGGTTLTTPALAWDVSRLGPSTLRPGSRGGYVSRLQWALNKVGGASIRIDGVYGASTTRAVRAFQRRQGLAADGIAGAATKRRLDALLDRIYPDPTGGNGPGLLQPVARIAAAPRGTTIRPGYCGTRVKLLLKRLRVPHSELLHRMTPEAVAAVRTFQRRRGLAVDGLVGPATWRALGFNAEGFRLDGWQQQPRLGLQAGPAPRIEAMIRFAREQSGADYTWGGAGPYKYGFDCSGLVLQAMHAAGVQPLPVTVHTHQHPGTRTTRTLYANPRLRRVPLRQRTRGDLVWYTDARGAIQHVAVYLGGGQVVDSMYSVKVRRDSARLHGFHRLGTVSRVFA</sequence>
<organism evidence="7 8">
    <name type="scientific">Kytococcus schroeteri</name>
    <dbReference type="NCBI Taxonomy" id="138300"/>
    <lineage>
        <taxon>Bacteria</taxon>
        <taxon>Bacillati</taxon>
        <taxon>Actinomycetota</taxon>
        <taxon>Actinomycetes</taxon>
        <taxon>Micrococcales</taxon>
        <taxon>Kytococcaceae</taxon>
        <taxon>Kytococcus</taxon>
    </lineage>
</organism>
<comment type="similarity">
    <text evidence="1">Belongs to the peptidase C40 family.</text>
</comment>
<dbReference type="EMBL" id="PKIZ01000011">
    <property type="protein sequence ID" value="PKZ41581.1"/>
    <property type="molecule type" value="Genomic_DNA"/>
</dbReference>
<dbReference type="Pfam" id="PF00877">
    <property type="entry name" value="NLPC_P60"/>
    <property type="match status" value="1"/>
</dbReference>
<dbReference type="PANTHER" id="PTHR47359">
    <property type="entry name" value="PEPTIDOGLYCAN DL-ENDOPEPTIDASE CWLO"/>
    <property type="match status" value="1"/>
</dbReference>
<feature type="compositionally biased region" description="Basic and acidic residues" evidence="5">
    <location>
        <begin position="14"/>
        <end position="37"/>
    </location>
</feature>
<evidence type="ECO:0000259" key="6">
    <source>
        <dbReference type="PROSITE" id="PS51935"/>
    </source>
</evidence>
<dbReference type="GO" id="GO:0006508">
    <property type="term" value="P:proteolysis"/>
    <property type="evidence" value="ECO:0007669"/>
    <property type="project" value="UniProtKB-KW"/>
</dbReference>
<dbReference type="InterPro" id="IPR002477">
    <property type="entry name" value="Peptidoglycan-bd-like"/>
</dbReference>
<dbReference type="SUPFAM" id="SSF54001">
    <property type="entry name" value="Cysteine proteinases"/>
    <property type="match status" value="1"/>
</dbReference>
<proteinExistence type="inferred from homology"/>
<gene>
    <name evidence="7" type="ORF">CYJ76_06775</name>
</gene>
<dbReference type="Proteomes" id="UP000234206">
    <property type="component" value="Unassembled WGS sequence"/>
</dbReference>
<dbReference type="PANTHER" id="PTHR47359:SF3">
    <property type="entry name" value="NLP_P60 DOMAIN-CONTAINING PROTEIN-RELATED"/>
    <property type="match status" value="1"/>
</dbReference>
<keyword evidence="4" id="KW-0788">Thiol protease</keyword>
<evidence type="ECO:0000256" key="4">
    <source>
        <dbReference type="ARBA" id="ARBA00022807"/>
    </source>
</evidence>
<evidence type="ECO:0000256" key="5">
    <source>
        <dbReference type="SAM" id="MobiDB-lite"/>
    </source>
</evidence>
<dbReference type="InterPro" id="IPR051794">
    <property type="entry name" value="PG_Endopeptidase_C40"/>
</dbReference>
<reference evidence="7 8" key="1">
    <citation type="submission" date="2017-12" db="EMBL/GenBank/DDBJ databases">
        <title>Phylogenetic diversity of female urinary microbiome.</title>
        <authorList>
            <person name="Thomas-White K."/>
            <person name="Wolfe A.J."/>
        </authorList>
    </citation>
    <scope>NUCLEOTIDE SEQUENCE [LARGE SCALE GENOMIC DNA]</scope>
    <source>
        <strain evidence="7 8">UMB1298</strain>
    </source>
</reference>
<keyword evidence="2" id="KW-0645">Protease</keyword>
<keyword evidence="8" id="KW-1185">Reference proteome</keyword>
<feature type="domain" description="NlpC/P60" evidence="6">
    <location>
        <begin position="257"/>
        <end position="393"/>
    </location>
</feature>
<comment type="caution">
    <text evidence="7">The sequence shown here is derived from an EMBL/GenBank/DDBJ whole genome shotgun (WGS) entry which is preliminary data.</text>
</comment>
<evidence type="ECO:0000256" key="2">
    <source>
        <dbReference type="ARBA" id="ARBA00022670"/>
    </source>
</evidence>
<dbReference type="GO" id="GO:0008234">
    <property type="term" value="F:cysteine-type peptidase activity"/>
    <property type="evidence" value="ECO:0007669"/>
    <property type="project" value="UniProtKB-KW"/>
</dbReference>
<evidence type="ECO:0000313" key="8">
    <source>
        <dbReference type="Proteomes" id="UP000234206"/>
    </source>
</evidence>
<dbReference type="SUPFAM" id="SSF47090">
    <property type="entry name" value="PGBD-like"/>
    <property type="match status" value="2"/>
</dbReference>
<evidence type="ECO:0000256" key="1">
    <source>
        <dbReference type="ARBA" id="ARBA00007074"/>
    </source>
</evidence>
<dbReference type="AlphaFoldDB" id="A0A2I1PAH9"/>